<comment type="caution">
    <text evidence="2">The sequence shown here is derived from an EMBL/GenBank/DDBJ whole genome shotgun (WGS) entry which is preliminary data.</text>
</comment>
<reference evidence="2 3" key="1">
    <citation type="submission" date="2023-05" db="EMBL/GenBank/DDBJ databases">
        <title>B98-5 Cell Line De Novo Hybrid Assembly: An Optical Mapping Approach.</title>
        <authorList>
            <person name="Kananen K."/>
            <person name="Auerbach J.A."/>
            <person name="Kautto E."/>
            <person name="Blachly J.S."/>
        </authorList>
    </citation>
    <scope>NUCLEOTIDE SEQUENCE [LARGE SCALE GENOMIC DNA]</scope>
    <source>
        <strain evidence="2">B95-8</strain>
        <tissue evidence="2">Cell line</tissue>
    </source>
</reference>
<keyword evidence="3" id="KW-1185">Reference proteome</keyword>
<name>A0ABQ9W1Z2_SAGOE</name>
<accession>A0ABQ9W1Z2</accession>
<feature type="region of interest" description="Disordered" evidence="1">
    <location>
        <begin position="91"/>
        <end position="119"/>
    </location>
</feature>
<evidence type="ECO:0000313" key="3">
    <source>
        <dbReference type="Proteomes" id="UP001266305"/>
    </source>
</evidence>
<dbReference type="EMBL" id="JASSZA010000004">
    <property type="protein sequence ID" value="KAK2114803.1"/>
    <property type="molecule type" value="Genomic_DNA"/>
</dbReference>
<protein>
    <submittedName>
        <fullName evidence="2">Uncharacterized protein</fullName>
    </submittedName>
</protein>
<sequence length="119" mass="13393">MFIAKDPKCPPLWTPVDCSTGNSRKFLPQESQQPLQLAKTSHRFYHQQPSHLCLYKPQMPKPPLHCPHCWSCPSLCDGWCTGSRPGQSLYTPTNVSPTTTRPSTTITCAPWSHSSHHQP</sequence>
<proteinExistence type="predicted"/>
<organism evidence="2 3">
    <name type="scientific">Saguinus oedipus</name>
    <name type="common">Cotton-top tamarin</name>
    <name type="synonym">Oedipomidas oedipus</name>
    <dbReference type="NCBI Taxonomy" id="9490"/>
    <lineage>
        <taxon>Eukaryota</taxon>
        <taxon>Metazoa</taxon>
        <taxon>Chordata</taxon>
        <taxon>Craniata</taxon>
        <taxon>Vertebrata</taxon>
        <taxon>Euteleostomi</taxon>
        <taxon>Mammalia</taxon>
        <taxon>Eutheria</taxon>
        <taxon>Euarchontoglires</taxon>
        <taxon>Primates</taxon>
        <taxon>Haplorrhini</taxon>
        <taxon>Platyrrhini</taxon>
        <taxon>Cebidae</taxon>
        <taxon>Callitrichinae</taxon>
        <taxon>Saguinus</taxon>
    </lineage>
</organism>
<gene>
    <name evidence="2" type="ORF">P7K49_009069</name>
</gene>
<evidence type="ECO:0000256" key="1">
    <source>
        <dbReference type="SAM" id="MobiDB-lite"/>
    </source>
</evidence>
<feature type="compositionally biased region" description="Low complexity" evidence="1">
    <location>
        <begin position="91"/>
        <end position="107"/>
    </location>
</feature>
<dbReference type="Proteomes" id="UP001266305">
    <property type="component" value="Unassembled WGS sequence"/>
</dbReference>
<evidence type="ECO:0000313" key="2">
    <source>
        <dbReference type="EMBL" id="KAK2114803.1"/>
    </source>
</evidence>